<dbReference type="InterPro" id="IPR056513">
    <property type="entry name" value="INO80F"/>
</dbReference>
<reference evidence="8" key="1">
    <citation type="submission" date="2014-12" db="EMBL/GenBank/DDBJ databases">
        <title>Insight into the proteome of Arion vulgaris.</title>
        <authorList>
            <person name="Aradska J."/>
            <person name="Bulat T."/>
            <person name="Smidak R."/>
            <person name="Sarate P."/>
            <person name="Gangsoo J."/>
            <person name="Sialana F."/>
            <person name="Bilban M."/>
            <person name="Lubec G."/>
        </authorList>
    </citation>
    <scope>NUCLEOTIDE SEQUENCE</scope>
    <source>
        <tissue evidence="8">Skin</tissue>
    </source>
</reference>
<dbReference type="GO" id="GO:0003677">
    <property type="term" value="F:DNA binding"/>
    <property type="evidence" value="ECO:0007669"/>
    <property type="project" value="UniProtKB-UniRule"/>
</dbReference>
<evidence type="ECO:0000256" key="6">
    <source>
        <dbReference type="SAM" id="MobiDB-lite"/>
    </source>
</evidence>
<keyword evidence="2 4" id="KW-0238">DNA-binding</keyword>
<dbReference type="SMART" id="SM00398">
    <property type="entry name" value="HMG"/>
    <property type="match status" value="1"/>
</dbReference>
<evidence type="ECO:0000256" key="2">
    <source>
        <dbReference type="ARBA" id="ARBA00023125"/>
    </source>
</evidence>
<evidence type="ECO:0000259" key="7">
    <source>
        <dbReference type="PROSITE" id="PS50118"/>
    </source>
</evidence>
<dbReference type="Gene3D" id="1.10.30.10">
    <property type="entry name" value="High mobility group box domain"/>
    <property type="match status" value="1"/>
</dbReference>
<feature type="domain" description="HMG box" evidence="7">
    <location>
        <begin position="159"/>
        <end position="232"/>
    </location>
</feature>
<gene>
    <name evidence="8" type="primary">ORF72471</name>
</gene>
<dbReference type="CDD" id="cd22016">
    <property type="entry name" value="HMG-box_NHP10-like"/>
    <property type="match status" value="1"/>
</dbReference>
<evidence type="ECO:0000313" key="8">
    <source>
        <dbReference type="EMBL" id="CEK70013.1"/>
    </source>
</evidence>
<feature type="compositionally biased region" description="Polar residues" evidence="6">
    <location>
        <begin position="238"/>
        <end position="260"/>
    </location>
</feature>
<dbReference type="AlphaFoldDB" id="A0A0B6ZNB2"/>
<keyword evidence="3 4" id="KW-0539">Nucleus</keyword>
<feature type="coiled-coil region" evidence="5">
    <location>
        <begin position="38"/>
        <end position="65"/>
    </location>
</feature>
<dbReference type="EMBL" id="HACG01023148">
    <property type="protein sequence ID" value="CEK70013.1"/>
    <property type="molecule type" value="Transcribed_RNA"/>
</dbReference>
<dbReference type="Pfam" id="PF24245">
    <property type="entry name" value="INO80F"/>
    <property type="match status" value="1"/>
</dbReference>
<feature type="non-terminal residue" evidence="8">
    <location>
        <position position="1"/>
    </location>
</feature>
<organism evidence="8">
    <name type="scientific">Arion vulgaris</name>
    <dbReference type="NCBI Taxonomy" id="1028688"/>
    <lineage>
        <taxon>Eukaryota</taxon>
        <taxon>Metazoa</taxon>
        <taxon>Spiralia</taxon>
        <taxon>Lophotrochozoa</taxon>
        <taxon>Mollusca</taxon>
        <taxon>Gastropoda</taxon>
        <taxon>Heterobranchia</taxon>
        <taxon>Euthyneura</taxon>
        <taxon>Panpulmonata</taxon>
        <taxon>Eupulmonata</taxon>
        <taxon>Stylommatophora</taxon>
        <taxon>Helicina</taxon>
        <taxon>Arionoidea</taxon>
        <taxon>Arionidae</taxon>
        <taxon>Arion</taxon>
    </lineage>
</organism>
<dbReference type="Pfam" id="PF00505">
    <property type="entry name" value="HMG_box"/>
    <property type="match status" value="1"/>
</dbReference>
<feature type="region of interest" description="Disordered" evidence="6">
    <location>
        <begin position="233"/>
        <end position="268"/>
    </location>
</feature>
<dbReference type="GO" id="GO:0006357">
    <property type="term" value="P:regulation of transcription by RNA polymerase II"/>
    <property type="evidence" value="ECO:0007669"/>
    <property type="project" value="TreeGrafter"/>
</dbReference>
<evidence type="ECO:0000256" key="5">
    <source>
        <dbReference type="SAM" id="Coils"/>
    </source>
</evidence>
<keyword evidence="5" id="KW-0175">Coiled coil</keyword>
<sequence>VSVNMAETECMSNLRTQVDVISKETSFLKKYFALRKRCEQLQQSNEKVVNRIQHVKKLIKRYKRDKRYLSKYLDDAADNYREAQVPLMWEEDQLYGNQRTRTYFQGTGSDSETESKGRFEHKTALSSIQPLLQAHGMGNLDAVKLRKVKIEKEKDPNAPKKPANAFLMFCTTQRTSVQEEYFKEHNEEIAHHELTKSLAQQWNALVPEEKRIYYEMYEREKARYEREMMSYKPKSDSEGTVTNAVTNSELTTSTGETVNMSLKEELDV</sequence>
<dbReference type="InterPro" id="IPR036910">
    <property type="entry name" value="HMG_box_dom_sf"/>
</dbReference>
<name>A0A0B6ZNB2_9EUPU</name>
<proteinExistence type="predicted"/>
<feature type="DNA-binding region" description="HMG box" evidence="4">
    <location>
        <begin position="159"/>
        <end position="232"/>
    </location>
</feature>
<evidence type="ECO:0000256" key="4">
    <source>
        <dbReference type="PROSITE-ProRule" id="PRU00267"/>
    </source>
</evidence>
<comment type="subcellular location">
    <subcellularLocation>
        <location evidence="1">Nucleus</location>
    </subcellularLocation>
</comment>
<dbReference type="PROSITE" id="PS50118">
    <property type="entry name" value="HMG_BOX_2"/>
    <property type="match status" value="1"/>
</dbReference>
<dbReference type="SUPFAM" id="SSF47095">
    <property type="entry name" value="HMG-box"/>
    <property type="match status" value="1"/>
</dbReference>
<accession>A0A0B6ZNB2</accession>
<dbReference type="GO" id="GO:0005634">
    <property type="term" value="C:nucleus"/>
    <property type="evidence" value="ECO:0007669"/>
    <property type="project" value="UniProtKB-SubCell"/>
</dbReference>
<protein>
    <recommendedName>
        <fullName evidence="7">HMG box domain-containing protein</fullName>
    </recommendedName>
</protein>
<evidence type="ECO:0000256" key="1">
    <source>
        <dbReference type="ARBA" id="ARBA00004123"/>
    </source>
</evidence>
<evidence type="ECO:0000256" key="3">
    <source>
        <dbReference type="ARBA" id="ARBA00023242"/>
    </source>
</evidence>
<dbReference type="InterPro" id="IPR050342">
    <property type="entry name" value="HMGB"/>
</dbReference>
<dbReference type="PANTHER" id="PTHR48112:SF22">
    <property type="entry name" value="MITOCHONDRIAL TRANSCRIPTION FACTOR A, ISOFORM B"/>
    <property type="match status" value="1"/>
</dbReference>
<dbReference type="PANTHER" id="PTHR48112">
    <property type="entry name" value="HIGH MOBILITY GROUP PROTEIN DSP1"/>
    <property type="match status" value="1"/>
</dbReference>
<dbReference type="InterPro" id="IPR009071">
    <property type="entry name" value="HMG_box_dom"/>
</dbReference>